<feature type="chain" id="PRO_5045698403" description="Lipoprotein" evidence="1">
    <location>
        <begin position="23"/>
        <end position="213"/>
    </location>
</feature>
<dbReference type="EMBL" id="CP071794">
    <property type="protein sequence ID" value="QTD57490.1"/>
    <property type="molecule type" value="Genomic_DNA"/>
</dbReference>
<keyword evidence="1" id="KW-0732">Signal</keyword>
<organism evidence="2 3">
    <name type="scientific">Parasphingorhabdus cellanae</name>
    <dbReference type="NCBI Taxonomy" id="2806553"/>
    <lineage>
        <taxon>Bacteria</taxon>
        <taxon>Pseudomonadati</taxon>
        <taxon>Pseudomonadota</taxon>
        <taxon>Alphaproteobacteria</taxon>
        <taxon>Sphingomonadales</taxon>
        <taxon>Sphingomonadaceae</taxon>
        <taxon>Parasphingorhabdus</taxon>
    </lineage>
</organism>
<gene>
    <name evidence="2" type="ORF">J4G78_08195</name>
</gene>
<evidence type="ECO:0000256" key="1">
    <source>
        <dbReference type="SAM" id="SignalP"/>
    </source>
</evidence>
<proteinExistence type="predicted"/>
<keyword evidence="3" id="KW-1185">Reference proteome</keyword>
<accession>A0ABX7T7A7</accession>
<sequence>MRKVTGLAAMTLITLIACGGFRAVTTYGNVNDGSPPDIGISQNLQEEKSTKIPKIPKYLMVCGIKNVDYKRTYDPWQEDYEWRIGLPKDRPLSEKILSCLRHKNNIAAEQYLYNLTLQREIKTEVLVMVRLVRLSILVKNDANGKCGVVFSDQKPMPEICSEISREFKFLHYDNELCRSSDRTGFCDKETGELMKKASNISIIFDQYRRGRSK</sequence>
<evidence type="ECO:0008006" key="4">
    <source>
        <dbReference type="Google" id="ProtNLM"/>
    </source>
</evidence>
<reference evidence="2 3" key="1">
    <citation type="submission" date="2021-03" db="EMBL/GenBank/DDBJ databases">
        <title>Complete genome of Parasphingorhabdus_sp.JHSY0214.</title>
        <authorList>
            <person name="Yoo J.H."/>
            <person name="Bae J.W."/>
        </authorList>
    </citation>
    <scope>NUCLEOTIDE SEQUENCE [LARGE SCALE GENOMIC DNA]</scope>
    <source>
        <strain evidence="2 3">JHSY0214</strain>
    </source>
</reference>
<evidence type="ECO:0000313" key="3">
    <source>
        <dbReference type="Proteomes" id="UP000663923"/>
    </source>
</evidence>
<evidence type="ECO:0000313" key="2">
    <source>
        <dbReference type="EMBL" id="QTD57490.1"/>
    </source>
</evidence>
<dbReference type="RefSeq" id="WP_207989994.1">
    <property type="nucleotide sequence ID" value="NZ_CP071794.1"/>
</dbReference>
<feature type="signal peptide" evidence="1">
    <location>
        <begin position="1"/>
        <end position="22"/>
    </location>
</feature>
<dbReference type="PROSITE" id="PS51257">
    <property type="entry name" value="PROKAR_LIPOPROTEIN"/>
    <property type="match status" value="1"/>
</dbReference>
<dbReference type="Proteomes" id="UP000663923">
    <property type="component" value="Chromosome"/>
</dbReference>
<protein>
    <recommendedName>
        <fullName evidence="4">Lipoprotein</fullName>
    </recommendedName>
</protein>
<name>A0ABX7T7A7_9SPHN</name>